<evidence type="ECO:0000313" key="5">
    <source>
        <dbReference type="Proteomes" id="UP001250932"/>
    </source>
</evidence>
<dbReference type="SMART" id="SM00448">
    <property type="entry name" value="REC"/>
    <property type="match status" value="1"/>
</dbReference>
<dbReference type="SUPFAM" id="SSF52172">
    <property type="entry name" value="CheY-like"/>
    <property type="match status" value="1"/>
</dbReference>
<dbReference type="Proteomes" id="UP001250932">
    <property type="component" value="Unassembled WGS sequence"/>
</dbReference>
<evidence type="ECO:0000256" key="1">
    <source>
        <dbReference type="ARBA" id="ARBA00022553"/>
    </source>
</evidence>
<keyword evidence="1 2" id="KW-0597">Phosphoprotein</keyword>
<comment type="caution">
    <text evidence="4">The sequence shown here is derived from an EMBL/GenBank/DDBJ whole genome shotgun (WGS) entry which is preliminary data.</text>
</comment>
<protein>
    <submittedName>
        <fullName evidence="4">Response regulator</fullName>
    </submittedName>
</protein>
<dbReference type="PANTHER" id="PTHR44591">
    <property type="entry name" value="STRESS RESPONSE REGULATOR PROTEIN 1"/>
    <property type="match status" value="1"/>
</dbReference>
<accession>A0ABU3KBT7</accession>
<dbReference type="RefSeq" id="WP_313834487.1">
    <property type="nucleotide sequence ID" value="NZ_JAQOUE010000002.1"/>
</dbReference>
<name>A0ABU3KBT7_9BACT</name>
<evidence type="ECO:0000313" key="4">
    <source>
        <dbReference type="EMBL" id="MDT7043901.1"/>
    </source>
</evidence>
<keyword evidence="5" id="KW-1185">Reference proteome</keyword>
<evidence type="ECO:0000256" key="2">
    <source>
        <dbReference type="PROSITE-ProRule" id="PRU00169"/>
    </source>
</evidence>
<dbReference type="InterPro" id="IPR050595">
    <property type="entry name" value="Bact_response_regulator"/>
</dbReference>
<dbReference type="CDD" id="cd00156">
    <property type="entry name" value="REC"/>
    <property type="match status" value="1"/>
</dbReference>
<evidence type="ECO:0000259" key="3">
    <source>
        <dbReference type="PROSITE" id="PS50110"/>
    </source>
</evidence>
<reference evidence="4 5" key="1">
    <citation type="journal article" date="2023" name="ISME J.">
        <title>Cultivation and genomic characterization of novel and ubiquitous marine nitrite-oxidizing bacteria from the Nitrospirales.</title>
        <authorList>
            <person name="Mueller A.J."/>
            <person name="Daebeler A."/>
            <person name="Herbold C.W."/>
            <person name="Kirkegaard R.H."/>
            <person name="Daims H."/>
        </authorList>
    </citation>
    <scope>NUCLEOTIDE SEQUENCE [LARGE SCALE GENOMIC DNA]</scope>
    <source>
        <strain evidence="4 5">EB</strain>
    </source>
</reference>
<feature type="domain" description="Response regulatory" evidence="3">
    <location>
        <begin position="3"/>
        <end position="120"/>
    </location>
</feature>
<dbReference type="InterPro" id="IPR011006">
    <property type="entry name" value="CheY-like_superfamily"/>
</dbReference>
<gene>
    <name evidence="4" type="ORF">PPG34_16235</name>
</gene>
<feature type="modified residue" description="4-aspartylphosphate" evidence="2">
    <location>
        <position position="52"/>
    </location>
</feature>
<sequence length="122" mass="13484">MAPILVIDDDPQINALLQDVLEFEGFQVITAQRAIEGLQHLETTKVDLVITDVLMPDKEGLETIREMRQRFPHTKILAISGGLTKSGVDVLELAKRLGAHSVLSKPFDVQDLVKSVRQLLGS</sequence>
<dbReference type="Pfam" id="PF00072">
    <property type="entry name" value="Response_reg"/>
    <property type="match status" value="1"/>
</dbReference>
<dbReference type="PANTHER" id="PTHR44591:SF23">
    <property type="entry name" value="CHEY SUBFAMILY"/>
    <property type="match status" value="1"/>
</dbReference>
<dbReference type="Gene3D" id="3.40.50.2300">
    <property type="match status" value="1"/>
</dbReference>
<proteinExistence type="predicted"/>
<dbReference type="InterPro" id="IPR001789">
    <property type="entry name" value="Sig_transdc_resp-reg_receiver"/>
</dbReference>
<dbReference type="PROSITE" id="PS50110">
    <property type="entry name" value="RESPONSE_REGULATORY"/>
    <property type="match status" value="1"/>
</dbReference>
<dbReference type="EMBL" id="JAQOUE010000002">
    <property type="protein sequence ID" value="MDT7043901.1"/>
    <property type="molecule type" value="Genomic_DNA"/>
</dbReference>
<organism evidence="4 5">
    <name type="scientific">Candidatus Nitronereus thalassa</name>
    <dbReference type="NCBI Taxonomy" id="3020898"/>
    <lineage>
        <taxon>Bacteria</taxon>
        <taxon>Pseudomonadati</taxon>
        <taxon>Nitrospirota</taxon>
        <taxon>Nitrospiria</taxon>
        <taxon>Nitrospirales</taxon>
        <taxon>Nitrospiraceae</taxon>
        <taxon>Candidatus Nitronereus</taxon>
    </lineage>
</organism>